<protein>
    <submittedName>
        <fullName evidence="1">Uncharacterized protein</fullName>
    </submittedName>
</protein>
<keyword evidence="2" id="KW-1185">Reference proteome</keyword>
<dbReference type="EMBL" id="CAUYUJ010021281">
    <property type="protein sequence ID" value="CAK0903735.1"/>
    <property type="molecule type" value="Genomic_DNA"/>
</dbReference>
<evidence type="ECO:0000313" key="1">
    <source>
        <dbReference type="EMBL" id="CAK0903735.1"/>
    </source>
</evidence>
<evidence type="ECO:0000313" key="2">
    <source>
        <dbReference type="Proteomes" id="UP001189429"/>
    </source>
</evidence>
<name>A0ABN9XYC1_9DINO</name>
<accession>A0ABN9XYC1</accession>
<dbReference type="Gene3D" id="3.40.50.12660">
    <property type="match status" value="1"/>
</dbReference>
<gene>
    <name evidence="1" type="ORF">PCOR1329_LOCUS79955</name>
</gene>
<dbReference type="Proteomes" id="UP001189429">
    <property type="component" value="Unassembled WGS sequence"/>
</dbReference>
<reference evidence="1" key="1">
    <citation type="submission" date="2023-10" db="EMBL/GenBank/DDBJ databases">
        <authorList>
            <person name="Chen Y."/>
            <person name="Shah S."/>
            <person name="Dougan E. K."/>
            <person name="Thang M."/>
            <person name="Chan C."/>
        </authorList>
    </citation>
    <scope>NUCLEOTIDE SEQUENCE [LARGE SCALE GENOMIC DNA]</scope>
</reference>
<organism evidence="1 2">
    <name type="scientific">Prorocentrum cordatum</name>
    <dbReference type="NCBI Taxonomy" id="2364126"/>
    <lineage>
        <taxon>Eukaryota</taxon>
        <taxon>Sar</taxon>
        <taxon>Alveolata</taxon>
        <taxon>Dinophyceae</taxon>
        <taxon>Prorocentrales</taxon>
        <taxon>Prorocentraceae</taxon>
        <taxon>Prorocentrum</taxon>
    </lineage>
</organism>
<comment type="caution">
    <text evidence="1">The sequence shown here is derived from an EMBL/GenBank/DDBJ whole genome shotgun (WGS) entry which is preliminary data.</text>
</comment>
<sequence>MTTAFCEVLKQMRGRVSYSDLINQLTDTMKKRKFSQRPQLTTSQKFPFDRAFSLTDVAMNSNPELGRKVRKKFKPNPLAGPASTAGELGRLLQEAGLSPGMADMGGKLLVAAMGALFK</sequence>
<proteinExistence type="predicted"/>